<reference evidence="4 5" key="1">
    <citation type="submission" date="2019-04" db="EMBL/GenBank/DDBJ databases">
        <title>Draft Whole-Genome sequence of the purple photosynthetic bacterium Rhodobacter capsulatus SP108 with an indigenous class A beta-lactamase.</title>
        <authorList>
            <person name="Robertson S."/>
            <person name="Meyer T.E."/>
            <person name="Kyndt J.A."/>
        </authorList>
    </citation>
    <scope>NUCLEOTIDE SEQUENCE [LARGE SCALE GENOMIC DNA]</scope>
    <source>
        <strain evidence="4 5">SP108</strain>
    </source>
</reference>
<protein>
    <recommendedName>
        <fullName evidence="6">Phage integrase family protein</fullName>
    </recommendedName>
</protein>
<comment type="caution">
    <text evidence="4">The sequence shown here is derived from an EMBL/GenBank/DDBJ whole genome shotgun (WGS) entry which is preliminary data.</text>
</comment>
<name>A0A4U1JR81_RHOCA</name>
<dbReference type="RefSeq" id="WP_136907020.1">
    <property type="nucleotide sequence ID" value="NZ_SWJZ01000050.1"/>
</dbReference>
<dbReference type="GO" id="GO:0006310">
    <property type="term" value="P:DNA recombination"/>
    <property type="evidence" value="ECO:0007669"/>
    <property type="project" value="UniProtKB-KW"/>
</dbReference>
<dbReference type="GO" id="GO:0003677">
    <property type="term" value="F:DNA binding"/>
    <property type="evidence" value="ECO:0007669"/>
    <property type="project" value="UniProtKB-KW"/>
</dbReference>
<dbReference type="Proteomes" id="UP000310597">
    <property type="component" value="Unassembled WGS sequence"/>
</dbReference>
<evidence type="ECO:0000256" key="3">
    <source>
        <dbReference type="SAM" id="MobiDB-lite"/>
    </source>
</evidence>
<evidence type="ECO:0000256" key="1">
    <source>
        <dbReference type="ARBA" id="ARBA00023125"/>
    </source>
</evidence>
<evidence type="ECO:0000313" key="5">
    <source>
        <dbReference type="Proteomes" id="UP000310597"/>
    </source>
</evidence>
<dbReference type="Gene3D" id="1.10.150.130">
    <property type="match status" value="1"/>
</dbReference>
<dbReference type="Gene3D" id="1.10.443.10">
    <property type="entry name" value="Intergrase catalytic core"/>
    <property type="match status" value="1"/>
</dbReference>
<accession>A0A4U1JR81</accession>
<dbReference type="GO" id="GO:0015074">
    <property type="term" value="P:DNA integration"/>
    <property type="evidence" value="ECO:0007669"/>
    <property type="project" value="InterPro"/>
</dbReference>
<organism evidence="4 5">
    <name type="scientific">Rhodobacter capsulatus</name>
    <name type="common">Rhodopseudomonas capsulata</name>
    <dbReference type="NCBI Taxonomy" id="1061"/>
    <lineage>
        <taxon>Bacteria</taxon>
        <taxon>Pseudomonadati</taxon>
        <taxon>Pseudomonadota</taxon>
        <taxon>Alphaproteobacteria</taxon>
        <taxon>Rhodobacterales</taxon>
        <taxon>Rhodobacter group</taxon>
        <taxon>Rhodobacter</taxon>
    </lineage>
</organism>
<feature type="region of interest" description="Disordered" evidence="3">
    <location>
        <begin position="219"/>
        <end position="268"/>
    </location>
</feature>
<dbReference type="InterPro" id="IPR013762">
    <property type="entry name" value="Integrase-like_cat_sf"/>
</dbReference>
<dbReference type="AlphaFoldDB" id="A0A4U1JR81"/>
<evidence type="ECO:0008006" key="6">
    <source>
        <dbReference type="Google" id="ProtNLM"/>
    </source>
</evidence>
<evidence type="ECO:0000256" key="2">
    <source>
        <dbReference type="ARBA" id="ARBA00023172"/>
    </source>
</evidence>
<dbReference type="SUPFAM" id="SSF56349">
    <property type="entry name" value="DNA breaking-rejoining enzymes"/>
    <property type="match status" value="1"/>
</dbReference>
<feature type="compositionally biased region" description="Basic and acidic residues" evidence="3">
    <location>
        <begin position="243"/>
        <end position="260"/>
    </location>
</feature>
<dbReference type="InterPro" id="IPR010998">
    <property type="entry name" value="Integrase_recombinase_N"/>
</dbReference>
<dbReference type="EMBL" id="SWJZ01000050">
    <property type="protein sequence ID" value="TKD17906.1"/>
    <property type="molecule type" value="Genomic_DNA"/>
</dbReference>
<sequence length="268" mass="30401">MPKLLSDARAKHFDLGKGPKGKVAVAQFERAWGHLLEITGDIPLDHLSRDHANEFVQRLIKRGLSAETGKRYLAQVRPVIQTGLLEFEMSKVNPFEKLTIPNRDEGPRKPRDTFTIEELMAIQAACREKDDERRWLIAMLSDTMTRLAELQQIMKEDVRLNDPVPHVRLRVTEVRGLKTGLSARSVPLVGAALWAALRAMTTEGKFRFPEGFSTWTATIRRPPQRRGPRRKTFRKHAGTSKSSRRERQACVSNDDDRSARGNETGSQA</sequence>
<proteinExistence type="predicted"/>
<dbReference type="InterPro" id="IPR011010">
    <property type="entry name" value="DNA_brk_join_enz"/>
</dbReference>
<gene>
    <name evidence="4" type="ORF">FBT96_12220</name>
</gene>
<feature type="compositionally biased region" description="Basic residues" evidence="3">
    <location>
        <begin position="222"/>
        <end position="242"/>
    </location>
</feature>
<keyword evidence="1" id="KW-0238">DNA-binding</keyword>
<keyword evidence="2" id="KW-0233">DNA recombination</keyword>
<evidence type="ECO:0000313" key="4">
    <source>
        <dbReference type="EMBL" id="TKD17906.1"/>
    </source>
</evidence>
<dbReference type="OrthoDB" id="7222937at2"/>